<dbReference type="Pfam" id="PF04199">
    <property type="entry name" value="Cyclase"/>
    <property type="match status" value="1"/>
</dbReference>
<dbReference type="GO" id="GO:0019441">
    <property type="term" value="P:L-tryptophan catabolic process to kynurenine"/>
    <property type="evidence" value="ECO:0007669"/>
    <property type="project" value="InterPro"/>
</dbReference>
<dbReference type="GO" id="GO:0004061">
    <property type="term" value="F:arylformamidase activity"/>
    <property type="evidence" value="ECO:0007669"/>
    <property type="project" value="InterPro"/>
</dbReference>
<name>A0A8H7F7Q4_AGABI</name>
<accession>A0A8H7F7Q4</accession>
<dbReference type="PANTHER" id="PTHR34861:SF10">
    <property type="entry name" value="CYCLASE"/>
    <property type="match status" value="1"/>
</dbReference>
<dbReference type="Proteomes" id="UP000629468">
    <property type="component" value="Unassembled WGS sequence"/>
</dbReference>
<dbReference type="InterPro" id="IPR037175">
    <property type="entry name" value="KFase_sf"/>
</dbReference>
<dbReference type="InterPro" id="IPR007325">
    <property type="entry name" value="KFase/CYL"/>
</dbReference>
<proteinExistence type="inferred from homology"/>
<dbReference type="Gene3D" id="3.50.30.50">
    <property type="entry name" value="Putative cyclase"/>
    <property type="match status" value="1"/>
</dbReference>
<evidence type="ECO:0000313" key="2">
    <source>
        <dbReference type="EMBL" id="KAF7782169.1"/>
    </source>
</evidence>
<evidence type="ECO:0000256" key="1">
    <source>
        <dbReference type="ARBA" id="ARBA00007865"/>
    </source>
</evidence>
<dbReference type="PANTHER" id="PTHR34861">
    <property type="match status" value="1"/>
</dbReference>
<comment type="similarity">
    <text evidence="1">Belongs to the Cyclase 1 superfamily.</text>
</comment>
<comment type="caution">
    <text evidence="2">The sequence shown here is derived from an EMBL/GenBank/DDBJ whole genome shotgun (WGS) entry which is preliminary data.</text>
</comment>
<protein>
    <recommendedName>
        <fullName evidence="4">Cyclase</fullName>
    </recommendedName>
</protein>
<dbReference type="SUPFAM" id="SSF102198">
    <property type="entry name" value="Putative cyclase"/>
    <property type="match status" value="1"/>
</dbReference>
<gene>
    <name evidence="2" type="ORF">Agabi119p4_1545</name>
</gene>
<evidence type="ECO:0008006" key="4">
    <source>
        <dbReference type="Google" id="ProtNLM"/>
    </source>
</evidence>
<reference evidence="2 3" key="1">
    <citation type="journal article" name="Sci. Rep.">
        <title>Telomere-to-telomere assembled and centromere annotated genomes of the two main subspecies of the button mushroom Agaricus bisporus reveal especially polymorphic chromosome ends.</title>
        <authorList>
            <person name="Sonnenberg A.S.M."/>
            <person name="Sedaghat-Telgerd N."/>
            <person name="Lavrijssen B."/>
            <person name="Ohm R.A."/>
            <person name="Hendrickx P.M."/>
            <person name="Scholtmeijer K."/>
            <person name="Baars J.J.P."/>
            <person name="van Peer A."/>
        </authorList>
    </citation>
    <scope>NUCLEOTIDE SEQUENCE [LARGE SCALE GENOMIC DNA]</scope>
    <source>
        <strain evidence="2 3">H119_p4</strain>
    </source>
</reference>
<dbReference type="EMBL" id="JABXXO010000003">
    <property type="protein sequence ID" value="KAF7782169.1"/>
    <property type="molecule type" value="Genomic_DNA"/>
</dbReference>
<evidence type="ECO:0000313" key="3">
    <source>
        <dbReference type="Proteomes" id="UP000629468"/>
    </source>
</evidence>
<organism evidence="2 3">
    <name type="scientific">Agaricus bisporus var. burnettii</name>
    <dbReference type="NCBI Taxonomy" id="192524"/>
    <lineage>
        <taxon>Eukaryota</taxon>
        <taxon>Fungi</taxon>
        <taxon>Dikarya</taxon>
        <taxon>Basidiomycota</taxon>
        <taxon>Agaricomycotina</taxon>
        <taxon>Agaricomycetes</taxon>
        <taxon>Agaricomycetidae</taxon>
        <taxon>Agaricales</taxon>
        <taxon>Agaricineae</taxon>
        <taxon>Agaricaceae</taxon>
        <taxon>Agaricus</taxon>
    </lineage>
</organism>
<sequence length="321" mass="36181">MAESPFDNVEFPPYNALPFKKGDPEGAIWGFYEHVSGSTTIDELGALNLLTQRRILRASQAQIQVGKVCSLNWAMHKPSPNPLGRQAIKHKVARYSDSKFIIDDEVSMNTQIGTQWDGFRHFGHASGLFYNRLPHSKIVDDRGDGLFSSFDRPQRNGIHGFQGKIVGRGILLDYYSYAVQNGLPYSPVESHLVTAQDLDACVKAQNLSLEVGDILFIRMGYINWYEQASEEERTKTLQTIPGRYVGIRQGMDEVRWFWDHHFAAVAADTPSFEARPTVQNWDLHEYLLSLWGTPIGELFDLEELAKTFNGIASPANALAIF</sequence>
<dbReference type="AlphaFoldDB" id="A0A8H7F7Q4"/>